<dbReference type="Pfam" id="PF00300">
    <property type="entry name" value="His_Phos_1"/>
    <property type="match status" value="1"/>
</dbReference>
<proteinExistence type="predicted"/>
<dbReference type="GO" id="GO:0005829">
    <property type="term" value="C:cytosol"/>
    <property type="evidence" value="ECO:0007669"/>
    <property type="project" value="TreeGrafter"/>
</dbReference>
<protein>
    <submittedName>
        <fullName evidence="2">Histidine phosphatase superfamily</fullName>
    </submittedName>
</protein>
<dbReference type="SUPFAM" id="SSF53254">
    <property type="entry name" value="Phosphoglycerate mutase-like"/>
    <property type="match status" value="1"/>
</dbReference>
<sequence>MIYASPLLRAHHTGKAVQDGQPNSPPLVLNPNLREQHFGIAEGYPWCYTYPDHMTLDECYKNNIFPAFFDRSSKFPDGESVEDLAERAHGAIKECIFPHLAEEDGFHVALASHGLCIGELIHALLSYDPNSSREESYLGLMNTAWTRAVISLDPSHQGPVDSNNPPPLSVGVTHIGKTDHLTDLVSISRLFHSALKIPIYHSIRSQIPMTFLMTRQRRKPWHSLEELIPIRLKNRMMCCDVAEKAGFILKCERLVF</sequence>
<dbReference type="AlphaFoldDB" id="A0AA39JYF2"/>
<comment type="caution">
    <text evidence="2">The sequence shown here is derived from an EMBL/GenBank/DDBJ whole genome shotgun (WGS) entry which is preliminary data.</text>
</comment>
<evidence type="ECO:0000313" key="3">
    <source>
        <dbReference type="Proteomes" id="UP001175211"/>
    </source>
</evidence>
<dbReference type="RefSeq" id="XP_060327061.1">
    <property type="nucleotide sequence ID" value="XM_060473958.1"/>
</dbReference>
<evidence type="ECO:0000313" key="2">
    <source>
        <dbReference type="EMBL" id="KAK0449769.1"/>
    </source>
</evidence>
<dbReference type="GeneID" id="85357506"/>
<dbReference type="Gene3D" id="3.40.50.1240">
    <property type="entry name" value="Phosphoglycerate mutase-like"/>
    <property type="match status" value="1"/>
</dbReference>
<dbReference type="GO" id="GO:0004331">
    <property type="term" value="F:fructose-2,6-bisphosphate 2-phosphatase activity"/>
    <property type="evidence" value="ECO:0007669"/>
    <property type="project" value="TreeGrafter"/>
</dbReference>
<reference evidence="2" key="1">
    <citation type="submission" date="2023-06" db="EMBL/GenBank/DDBJ databases">
        <authorList>
            <consortium name="Lawrence Berkeley National Laboratory"/>
            <person name="Ahrendt S."/>
            <person name="Sahu N."/>
            <person name="Indic B."/>
            <person name="Wong-Bajracharya J."/>
            <person name="Merenyi Z."/>
            <person name="Ke H.-M."/>
            <person name="Monk M."/>
            <person name="Kocsube S."/>
            <person name="Drula E."/>
            <person name="Lipzen A."/>
            <person name="Balint B."/>
            <person name="Henrissat B."/>
            <person name="Andreopoulos B."/>
            <person name="Martin F.M."/>
            <person name="Harder C.B."/>
            <person name="Rigling D."/>
            <person name="Ford K.L."/>
            <person name="Foster G.D."/>
            <person name="Pangilinan J."/>
            <person name="Papanicolaou A."/>
            <person name="Barry K."/>
            <person name="LaButti K."/>
            <person name="Viragh M."/>
            <person name="Koriabine M."/>
            <person name="Yan M."/>
            <person name="Riley R."/>
            <person name="Champramary S."/>
            <person name="Plett K.L."/>
            <person name="Tsai I.J."/>
            <person name="Slot J."/>
            <person name="Sipos G."/>
            <person name="Plett J."/>
            <person name="Nagy L.G."/>
            <person name="Grigoriev I.V."/>
        </authorList>
    </citation>
    <scope>NUCLEOTIDE SEQUENCE</scope>
    <source>
        <strain evidence="2">CCBAS 213</strain>
    </source>
</reference>
<gene>
    <name evidence="2" type="ORF">EV420DRAFT_1563962</name>
</gene>
<name>A0AA39JYF2_ARMTA</name>
<dbReference type="InterPro" id="IPR029033">
    <property type="entry name" value="His_PPase_superfam"/>
</dbReference>
<dbReference type="EMBL" id="JAUEPS010000037">
    <property type="protein sequence ID" value="KAK0449769.1"/>
    <property type="molecule type" value="Genomic_DNA"/>
</dbReference>
<organism evidence="2 3">
    <name type="scientific">Armillaria tabescens</name>
    <name type="common">Ringless honey mushroom</name>
    <name type="synonym">Agaricus tabescens</name>
    <dbReference type="NCBI Taxonomy" id="1929756"/>
    <lineage>
        <taxon>Eukaryota</taxon>
        <taxon>Fungi</taxon>
        <taxon>Dikarya</taxon>
        <taxon>Basidiomycota</taxon>
        <taxon>Agaricomycotina</taxon>
        <taxon>Agaricomycetes</taxon>
        <taxon>Agaricomycetidae</taxon>
        <taxon>Agaricales</taxon>
        <taxon>Marasmiineae</taxon>
        <taxon>Physalacriaceae</taxon>
        <taxon>Desarmillaria</taxon>
    </lineage>
</organism>
<dbReference type="GO" id="GO:0045820">
    <property type="term" value="P:negative regulation of glycolytic process"/>
    <property type="evidence" value="ECO:0007669"/>
    <property type="project" value="TreeGrafter"/>
</dbReference>
<dbReference type="InterPro" id="IPR013078">
    <property type="entry name" value="His_Pase_superF_clade-1"/>
</dbReference>
<keyword evidence="1" id="KW-0378">Hydrolase</keyword>
<dbReference type="PANTHER" id="PTHR46517:SF1">
    <property type="entry name" value="FRUCTOSE-2,6-BISPHOSPHATASE TIGAR"/>
    <property type="match status" value="1"/>
</dbReference>
<dbReference type="PANTHER" id="PTHR46517">
    <property type="entry name" value="FRUCTOSE-2,6-BISPHOSPHATASE TIGAR"/>
    <property type="match status" value="1"/>
</dbReference>
<dbReference type="InterPro" id="IPR051695">
    <property type="entry name" value="Phosphoglycerate_Mutase"/>
</dbReference>
<evidence type="ECO:0000256" key="1">
    <source>
        <dbReference type="ARBA" id="ARBA00022801"/>
    </source>
</evidence>
<dbReference type="GO" id="GO:0043456">
    <property type="term" value="P:regulation of pentose-phosphate shunt"/>
    <property type="evidence" value="ECO:0007669"/>
    <property type="project" value="TreeGrafter"/>
</dbReference>
<dbReference type="Proteomes" id="UP001175211">
    <property type="component" value="Unassembled WGS sequence"/>
</dbReference>
<accession>A0AA39JYF2</accession>
<keyword evidence="3" id="KW-1185">Reference proteome</keyword>